<evidence type="ECO:0000313" key="1">
    <source>
        <dbReference type="EMBL" id="GFG89845.1"/>
    </source>
</evidence>
<dbReference type="AlphaFoldDB" id="A0A7I9YMD6"/>
<sequence length="103" mass="11099">MPRPQASPVATSIDWLRRLGRRLTRLGGALALFRGALGRPFRLEARGVAFDLLVRLAERAAVLLAMPASLVPKTPSAPTATLVTGLSRFPVPALECFYDCQAV</sequence>
<proteinExistence type="predicted"/>
<accession>A0A7I9YMD6</accession>
<comment type="caution">
    <text evidence="1">The sequence shown here is derived from an EMBL/GenBank/DDBJ whole genome shotgun (WGS) entry which is preliminary data.</text>
</comment>
<name>A0A7I9YMD6_MYCBU</name>
<protein>
    <submittedName>
        <fullName evidence="1">Uncharacterized protein</fullName>
    </submittedName>
</protein>
<gene>
    <name evidence="1" type="ORF">MBOU_18870</name>
</gene>
<organism evidence="1 2">
    <name type="scientific">Mycobacterium bourgelatii</name>
    <dbReference type="NCBI Taxonomy" id="1273442"/>
    <lineage>
        <taxon>Bacteria</taxon>
        <taxon>Bacillati</taxon>
        <taxon>Actinomycetota</taxon>
        <taxon>Actinomycetes</taxon>
        <taxon>Mycobacteriales</taxon>
        <taxon>Mycobacteriaceae</taxon>
        <taxon>Mycobacterium</taxon>
    </lineage>
</organism>
<keyword evidence="2" id="KW-1185">Reference proteome</keyword>
<evidence type="ECO:0000313" key="2">
    <source>
        <dbReference type="Proteomes" id="UP000465360"/>
    </source>
</evidence>
<dbReference type="EMBL" id="BLKZ01000001">
    <property type="protein sequence ID" value="GFG89845.1"/>
    <property type="molecule type" value="Genomic_DNA"/>
</dbReference>
<reference evidence="1 2" key="1">
    <citation type="journal article" date="2019" name="Emerg. Microbes Infect.">
        <title>Comprehensive subspecies identification of 175 nontuberculous mycobacteria species based on 7547 genomic profiles.</title>
        <authorList>
            <person name="Matsumoto Y."/>
            <person name="Kinjo T."/>
            <person name="Motooka D."/>
            <person name="Nabeya D."/>
            <person name="Jung N."/>
            <person name="Uechi K."/>
            <person name="Horii T."/>
            <person name="Iida T."/>
            <person name="Fujita J."/>
            <person name="Nakamura S."/>
        </authorList>
    </citation>
    <scope>NUCLEOTIDE SEQUENCE [LARGE SCALE GENOMIC DNA]</scope>
    <source>
        <strain evidence="1 2">JCM 30725</strain>
    </source>
</reference>
<dbReference type="Proteomes" id="UP000465360">
    <property type="component" value="Unassembled WGS sequence"/>
</dbReference>